<accession>E9GVK1</accession>
<keyword evidence="3" id="KW-1185">Reference proteome</keyword>
<protein>
    <submittedName>
        <fullName evidence="2">Uncharacterized protein</fullName>
    </submittedName>
</protein>
<gene>
    <name evidence="2" type="ORF">DAPPUDRAFT_106981</name>
</gene>
<dbReference type="EMBL" id="GL732568">
    <property type="protein sequence ID" value="EFX76514.1"/>
    <property type="molecule type" value="Genomic_DNA"/>
</dbReference>
<proteinExistence type="predicted"/>
<dbReference type="AlphaFoldDB" id="E9GVK1"/>
<reference evidence="2 3" key="1">
    <citation type="journal article" date="2011" name="Science">
        <title>The ecoresponsive genome of Daphnia pulex.</title>
        <authorList>
            <person name="Colbourne J.K."/>
            <person name="Pfrender M.E."/>
            <person name="Gilbert D."/>
            <person name="Thomas W.K."/>
            <person name="Tucker A."/>
            <person name="Oakley T.H."/>
            <person name="Tokishita S."/>
            <person name="Aerts A."/>
            <person name="Arnold G.J."/>
            <person name="Basu M.K."/>
            <person name="Bauer D.J."/>
            <person name="Caceres C.E."/>
            <person name="Carmel L."/>
            <person name="Casola C."/>
            <person name="Choi J.H."/>
            <person name="Detter J.C."/>
            <person name="Dong Q."/>
            <person name="Dusheyko S."/>
            <person name="Eads B.D."/>
            <person name="Frohlich T."/>
            <person name="Geiler-Samerotte K.A."/>
            <person name="Gerlach D."/>
            <person name="Hatcher P."/>
            <person name="Jogdeo S."/>
            <person name="Krijgsveld J."/>
            <person name="Kriventseva E.V."/>
            <person name="Kultz D."/>
            <person name="Laforsch C."/>
            <person name="Lindquist E."/>
            <person name="Lopez J."/>
            <person name="Manak J.R."/>
            <person name="Muller J."/>
            <person name="Pangilinan J."/>
            <person name="Patwardhan R.P."/>
            <person name="Pitluck S."/>
            <person name="Pritham E.J."/>
            <person name="Rechtsteiner A."/>
            <person name="Rho M."/>
            <person name="Rogozin I.B."/>
            <person name="Sakarya O."/>
            <person name="Salamov A."/>
            <person name="Schaack S."/>
            <person name="Shapiro H."/>
            <person name="Shiga Y."/>
            <person name="Skalitzky C."/>
            <person name="Smith Z."/>
            <person name="Souvorov A."/>
            <person name="Sung W."/>
            <person name="Tang Z."/>
            <person name="Tsuchiya D."/>
            <person name="Tu H."/>
            <person name="Vos H."/>
            <person name="Wang M."/>
            <person name="Wolf Y.I."/>
            <person name="Yamagata H."/>
            <person name="Yamada T."/>
            <person name="Ye Y."/>
            <person name="Shaw J.R."/>
            <person name="Andrews J."/>
            <person name="Crease T.J."/>
            <person name="Tang H."/>
            <person name="Lucas S.M."/>
            <person name="Robertson H.M."/>
            <person name="Bork P."/>
            <person name="Koonin E.V."/>
            <person name="Zdobnov E.M."/>
            <person name="Grigoriev I.V."/>
            <person name="Lynch M."/>
            <person name="Boore J.L."/>
        </authorList>
    </citation>
    <scope>NUCLEOTIDE SEQUENCE [LARGE SCALE GENOMIC DNA]</scope>
</reference>
<dbReference type="KEGG" id="dpx:DAPPUDRAFT_106981"/>
<dbReference type="InParanoid" id="E9GVK1"/>
<evidence type="ECO:0000256" key="1">
    <source>
        <dbReference type="SAM" id="MobiDB-lite"/>
    </source>
</evidence>
<name>E9GVK1_DAPPU</name>
<organism evidence="2 3">
    <name type="scientific">Daphnia pulex</name>
    <name type="common">Water flea</name>
    <dbReference type="NCBI Taxonomy" id="6669"/>
    <lineage>
        <taxon>Eukaryota</taxon>
        <taxon>Metazoa</taxon>
        <taxon>Ecdysozoa</taxon>
        <taxon>Arthropoda</taxon>
        <taxon>Crustacea</taxon>
        <taxon>Branchiopoda</taxon>
        <taxon>Diplostraca</taxon>
        <taxon>Cladocera</taxon>
        <taxon>Anomopoda</taxon>
        <taxon>Daphniidae</taxon>
        <taxon>Daphnia</taxon>
    </lineage>
</organism>
<evidence type="ECO:0000313" key="2">
    <source>
        <dbReference type="EMBL" id="EFX76514.1"/>
    </source>
</evidence>
<evidence type="ECO:0000313" key="3">
    <source>
        <dbReference type="Proteomes" id="UP000000305"/>
    </source>
</evidence>
<dbReference type="Proteomes" id="UP000000305">
    <property type="component" value="Unassembled WGS sequence"/>
</dbReference>
<dbReference type="HOGENOM" id="CLU_1950954_0_0_1"/>
<feature type="region of interest" description="Disordered" evidence="1">
    <location>
        <begin position="1"/>
        <end position="58"/>
    </location>
</feature>
<sequence length="129" mass="13605">MLVVSGRIDSSSSPGHPVLPVPAGFDRNGEQDGQADADDQSGHYDQGQTGPHGGTAGTAARATLSGLADLDGAAQSARHVTFRLVQTLQQRLTKAEPLYTLGLTNCADDDDMLVLLNSFPDVERRSVFI</sequence>